<evidence type="ECO:0008006" key="3">
    <source>
        <dbReference type="Google" id="ProtNLM"/>
    </source>
</evidence>
<proteinExistence type="predicted"/>
<reference evidence="1 2" key="1">
    <citation type="submission" date="2021-09" db="EMBL/GenBank/DDBJ databases">
        <title>Whole genome sequence of Nocardioides sp. GBK3QG-3.</title>
        <authorList>
            <person name="Tuo L."/>
        </authorList>
    </citation>
    <scope>NUCLEOTIDE SEQUENCE [LARGE SCALE GENOMIC DNA]</scope>
    <source>
        <strain evidence="1 2">GBK3QG-3</strain>
    </source>
</reference>
<sequence length="215" mass="23437">MRVRWMGLVCALVVVLAVVAGLVGYRQGQDDLPTPASFSAGPVPAVRPSYPVTPAKVVPDDDYPALQPGVKLRPTVLGTAPFQARIQVPRGWARVNSQPGVWKWFPALDATKNIYFVRVSQVGVNNATVPAAVNARINALRIASDVDDFVLERQEPDRFVSHYVSEDHLRVAFEGYLPRGEVATWWIAVVGRASDRDGLADLFGRMMAASQTTVG</sequence>
<organism evidence="1 2">
    <name type="scientific">Nocardioides mangrovi</name>
    <dbReference type="NCBI Taxonomy" id="2874580"/>
    <lineage>
        <taxon>Bacteria</taxon>
        <taxon>Bacillati</taxon>
        <taxon>Actinomycetota</taxon>
        <taxon>Actinomycetes</taxon>
        <taxon>Propionibacteriales</taxon>
        <taxon>Nocardioidaceae</taxon>
        <taxon>Nocardioides</taxon>
    </lineage>
</organism>
<dbReference type="Proteomes" id="UP000780875">
    <property type="component" value="Unassembled WGS sequence"/>
</dbReference>
<name>A0ABS7UAW4_9ACTN</name>
<gene>
    <name evidence="1" type="ORF">K8U61_07335</name>
</gene>
<protein>
    <recommendedName>
        <fullName evidence="3">DUF4245 domain-containing protein</fullName>
    </recommendedName>
</protein>
<evidence type="ECO:0000313" key="2">
    <source>
        <dbReference type="Proteomes" id="UP000780875"/>
    </source>
</evidence>
<comment type="caution">
    <text evidence="1">The sequence shown here is derived from an EMBL/GenBank/DDBJ whole genome shotgun (WGS) entry which is preliminary data.</text>
</comment>
<keyword evidence="2" id="KW-1185">Reference proteome</keyword>
<dbReference type="RefSeq" id="WP_224122345.1">
    <property type="nucleotide sequence ID" value="NZ_JAIQZJ010000003.1"/>
</dbReference>
<dbReference type="EMBL" id="JAIQZJ010000003">
    <property type="protein sequence ID" value="MBZ5737969.1"/>
    <property type="molecule type" value="Genomic_DNA"/>
</dbReference>
<evidence type="ECO:0000313" key="1">
    <source>
        <dbReference type="EMBL" id="MBZ5737969.1"/>
    </source>
</evidence>
<accession>A0ABS7UAW4</accession>